<dbReference type="Pfam" id="PF10400">
    <property type="entry name" value="Vir_act_alpha_C"/>
    <property type="match status" value="1"/>
</dbReference>
<organism evidence="4 5">
    <name type="scientific">Clostridium estertheticum</name>
    <dbReference type="NCBI Taxonomy" id="238834"/>
    <lineage>
        <taxon>Bacteria</taxon>
        <taxon>Bacillati</taxon>
        <taxon>Bacillota</taxon>
        <taxon>Clostridia</taxon>
        <taxon>Eubacteriales</taxon>
        <taxon>Clostridiaceae</taxon>
        <taxon>Clostridium</taxon>
    </lineage>
</organism>
<evidence type="ECO:0000259" key="3">
    <source>
        <dbReference type="Pfam" id="PF10400"/>
    </source>
</evidence>
<evidence type="ECO:0000259" key="2">
    <source>
        <dbReference type="Pfam" id="PF03551"/>
    </source>
</evidence>
<reference evidence="4 5" key="1">
    <citation type="submission" date="2020-05" db="EMBL/GenBank/DDBJ databases">
        <title>Complete genome of Clostridium estertheticum subspecies estertheticum, isolated from Vacuum packed lamb meat from New Zealand imported to Switzerland.</title>
        <authorList>
            <person name="Wambui J."/>
            <person name="Stevens M.J.A."/>
            <person name="Stephan R."/>
        </authorList>
    </citation>
    <scope>NUCLEOTIDE SEQUENCE [LARGE SCALE GENOMIC DNA]</scope>
    <source>
        <strain evidence="4 5">CEST001</strain>
    </source>
</reference>
<evidence type="ECO:0000313" key="4">
    <source>
        <dbReference type="EMBL" id="NNU78297.1"/>
    </source>
</evidence>
<comment type="caution">
    <text evidence="4">The sequence shown here is derived from an EMBL/GenBank/DDBJ whole genome shotgun (WGS) entry which is preliminary data.</text>
</comment>
<dbReference type="InterPro" id="IPR005149">
    <property type="entry name" value="Tscrpt_reg_PadR_N"/>
</dbReference>
<evidence type="ECO:0000313" key="5">
    <source>
        <dbReference type="Proteomes" id="UP000531659"/>
    </source>
</evidence>
<dbReference type="EMBL" id="JABEYB010000021">
    <property type="protein sequence ID" value="NNU78297.1"/>
    <property type="molecule type" value="Genomic_DNA"/>
</dbReference>
<proteinExistence type="predicted"/>
<gene>
    <name evidence="4" type="ORF">HLQ16_20505</name>
</gene>
<sequence>MAKTNKTKYALLGVLSLMSGSGYDIKKFCDSSIGYFWNENYGHIYPVLKTMEQDEVITKQVEQTEGRPAKNVYSITEKGRKELEIWLMLPVERAPGRSELLLKIFLARDIPLENIIEKLQQIKEESEKELIQYSNVANELKSNKHKIDKKNLLLWITTLSYGRYGAEANIKWCEETLKILEETKDL</sequence>
<dbReference type="Pfam" id="PF03551">
    <property type="entry name" value="PadR"/>
    <property type="match status" value="1"/>
</dbReference>
<dbReference type="InterPro" id="IPR018309">
    <property type="entry name" value="Tscrpt_reg_PadR_C"/>
</dbReference>
<dbReference type="Proteomes" id="UP000531659">
    <property type="component" value="Unassembled WGS sequence"/>
</dbReference>
<evidence type="ECO:0000256" key="1">
    <source>
        <dbReference type="SAM" id="Coils"/>
    </source>
</evidence>
<dbReference type="PANTHER" id="PTHR43252">
    <property type="entry name" value="TRANSCRIPTIONAL REGULATOR YQJI"/>
    <property type="match status" value="1"/>
</dbReference>
<name>A0A7Y3WTL1_9CLOT</name>
<accession>A0A7Y3WTL1</accession>
<dbReference type="Gene3D" id="6.10.140.190">
    <property type="match status" value="1"/>
</dbReference>
<feature type="domain" description="Transcription regulator PadR N-terminal" evidence="2">
    <location>
        <begin position="11"/>
        <end position="84"/>
    </location>
</feature>
<feature type="coiled-coil region" evidence="1">
    <location>
        <begin position="112"/>
        <end position="143"/>
    </location>
</feature>
<dbReference type="AlphaFoldDB" id="A0A7Y3WTL1"/>
<feature type="domain" description="Transcription regulator PadR C-terminal" evidence="3">
    <location>
        <begin position="97"/>
        <end position="181"/>
    </location>
</feature>
<protein>
    <submittedName>
        <fullName evidence="4">PadR family transcriptional regulator</fullName>
    </submittedName>
</protein>
<dbReference type="Gene3D" id="1.10.10.10">
    <property type="entry name" value="Winged helix-like DNA-binding domain superfamily/Winged helix DNA-binding domain"/>
    <property type="match status" value="1"/>
</dbReference>
<dbReference type="RefSeq" id="WP_171298873.1">
    <property type="nucleotide sequence ID" value="NZ_CP087098.1"/>
</dbReference>
<keyword evidence="1" id="KW-0175">Coiled coil</keyword>
<dbReference type="InterPro" id="IPR036388">
    <property type="entry name" value="WH-like_DNA-bd_sf"/>
</dbReference>
<dbReference type="SUPFAM" id="SSF46785">
    <property type="entry name" value="Winged helix' DNA-binding domain"/>
    <property type="match status" value="1"/>
</dbReference>
<dbReference type="PANTHER" id="PTHR43252:SF6">
    <property type="entry name" value="NEGATIVE TRANSCRIPTION REGULATOR PADR"/>
    <property type="match status" value="1"/>
</dbReference>
<dbReference type="InterPro" id="IPR036390">
    <property type="entry name" value="WH_DNA-bd_sf"/>
</dbReference>